<comment type="catalytic activity">
    <reaction evidence="17 18">
        <text>[protein]-dithiol + NADP(+) = [protein]-disulfide + NADPH + H(+)</text>
        <dbReference type="Rhea" id="RHEA:18753"/>
        <dbReference type="Rhea" id="RHEA-COMP:10593"/>
        <dbReference type="Rhea" id="RHEA-COMP:10594"/>
        <dbReference type="ChEBI" id="CHEBI:15378"/>
        <dbReference type="ChEBI" id="CHEBI:29950"/>
        <dbReference type="ChEBI" id="CHEBI:50058"/>
        <dbReference type="ChEBI" id="CHEBI:57783"/>
        <dbReference type="ChEBI" id="CHEBI:58349"/>
        <dbReference type="EC" id="1.8.1.8"/>
    </reaction>
</comment>
<dbReference type="PROSITE" id="PS51352">
    <property type="entry name" value="THIOREDOXIN_2"/>
    <property type="match status" value="1"/>
</dbReference>
<dbReference type="InterPro" id="IPR028250">
    <property type="entry name" value="DsbDN"/>
</dbReference>
<dbReference type="PROSITE" id="PS00194">
    <property type="entry name" value="THIOREDOXIN_1"/>
    <property type="match status" value="1"/>
</dbReference>
<dbReference type="InterPro" id="IPR003834">
    <property type="entry name" value="Cyt_c_assmbl_TM_dom"/>
</dbReference>
<dbReference type="HAMAP" id="MF_00399">
    <property type="entry name" value="DbsD"/>
    <property type="match status" value="1"/>
</dbReference>
<evidence type="ECO:0000256" key="19">
    <source>
        <dbReference type="SAM" id="MobiDB-lite"/>
    </source>
</evidence>
<evidence type="ECO:0000256" key="4">
    <source>
        <dbReference type="ARBA" id="ARBA00022475"/>
    </source>
</evidence>
<dbReference type="Pfam" id="PF02683">
    <property type="entry name" value="DsbD_TM"/>
    <property type="match status" value="1"/>
</dbReference>
<keyword evidence="9 18" id="KW-0249">Electron transport</keyword>
<comment type="caution">
    <text evidence="22">The sequence shown here is derived from an EMBL/GenBank/DDBJ whole genome shotgun (WGS) entry which is preliminary data.</text>
</comment>
<evidence type="ECO:0000256" key="1">
    <source>
        <dbReference type="ARBA" id="ARBA00004429"/>
    </source>
</evidence>
<dbReference type="InterPro" id="IPR036249">
    <property type="entry name" value="Thioredoxin-like_sf"/>
</dbReference>
<feature type="disulfide bond" description="Redox-active" evidence="18">
    <location>
        <begin position="520"/>
        <end position="523"/>
    </location>
</feature>
<reference evidence="21 24" key="1">
    <citation type="submission" date="2016-08" db="EMBL/GenBank/DDBJ databases">
        <title>Candidatus Dactylopiibacterium carminicum genome sequence.</title>
        <authorList>
            <person name="Ramirez-Puebla S.T."/>
            <person name="Ormeno-Orrillo E."/>
            <person name="Vera-Ponce De Leon A."/>
            <person name="Luis L."/>
            <person name="Sanchez-Flores A."/>
            <person name="Monica R."/>
            <person name="Martinez-Romero E."/>
        </authorList>
    </citation>
    <scope>NUCLEOTIDE SEQUENCE [LARGE SCALE GENOMIC DNA]</scope>
    <source>
        <strain evidence="21">END1</strain>
    </source>
</reference>
<feature type="transmembrane region" description="Helical" evidence="18">
    <location>
        <begin position="235"/>
        <end position="258"/>
    </location>
</feature>
<evidence type="ECO:0000313" key="21">
    <source>
        <dbReference type="EMBL" id="KAF7600575.1"/>
    </source>
</evidence>
<dbReference type="SUPFAM" id="SSF52833">
    <property type="entry name" value="Thioredoxin-like"/>
    <property type="match status" value="1"/>
</dbReference>
<feature type="transmembrane region" description="Helical" evidence="18">
    <location>
        <begin position="270"/>
        <end position="293"/>
    </location>
</feature>
<comment type="catalytic activity">
    <reaction evidence="16 18">
        <text>[protein]-dithiol + NAD(+) = [protein]-disulfide + NADH + H(+)</text>
        <dbReference type="Rhea" id="RHEA:18749"/>
        <dbReference type="Rhea" id="RHEA-COMP:10593"/>
        <dbReference type="Rhea" id="RHEA-COMP:10594"/>
        <dbReference type="ChEBI" id="CHEBI:15378"/>
        <dbReference type="ChEBI" id="CHEBI:29950"/>
        <dbReference type="ChEBI" id="CHEBI:50058"/>
        <dbReference type="ChEBI" id="CHEBI:57540"/>
        <dbReference type="ChEBI" id="CHEBI:57945"/>
        <dbReference type="EC" id="1.8.1.8"/>
    </reaction>
</comment>
<dbReference type="Gene3D" id="2.60.40.1250">
    <property type="entry name" value="Thiol:disulfide interchange protein DsbD, N-terminal domain"/>
    <property type="match status" value="1"/>
</dbReference>
<dbReference type="CDD" id="cd02953">
    <property type="entry name" value="DsbDgamma"/>
    <property type="match status" value="1"/>
</dbReference>
<comment type="similarity">
    <text evidence="2 18">Belongs to the thioredoxin family. DsbD subfamily.</text>
</comment>
<dbReference type="SUPFAM" id="SSF74863">
    <property type="entry name" value="Thiol:disulfide interchange protein DsbD, N-terminal domain (DsbD-alpha)"/>
    <property type="match status" value="1"/>
</dbReference>
<comment type="subcellular location">
    <subcellularLocation>
        <location evidence="1 18">Cell inner membrane</location>
        <topology evidence="1 18">Multi-pass membrane protein</topology>
    </subcellularLocation>
</comment>
<dbReference type="GO" id="GO:0009055">
    <property type="term" value="F:electron transfer activity"/>
    <property type="evidence" value="ECO:0007669"/>
    <property type="project" value="UniProtKB-UniRule"/>
</dbReference>
<evidence type="ECO:0000256" key="17">
    <source>
        <dbReference type="ARBA" id="ARBA00047804"/>
    </source>
</evidence>
<evidence type="ECO:0000256" key="16">
    <source>
        <dbReference type="ARBA" id="ARBA00047388"/>
    </source>
</evidence>
<feature type="disulfide bond" description="Redox-active" evidence="18">
    <location>
        <begin position="115"/>
        <end position="121"/>
    </location>
</feature>
<evidence type="ECO:0000256" key="12">
    <source>
        <dbReference type="ARBA" id="ARBA00023027"/>
    </source>
</evidence>
<dbReference type="PANTHER" id="PTHR32234">
    <property type="entry name" value="THIOL:DISULFIDE INTERCHANGE PROTEIN DSBD"/>
    <property type="match status" value="1"/>
</dbReference>
<evidence type="ECO:0000256" key="10">
    <source>
        <dbReference type="ARBA" id="ARBA00022989"/>
    </source>
</evidence>
<evidence type="ECO:0000256" key="6">
    <source>
        <dbReference type="ARBA" id="ARBA00022692"/>
    </source>
</evidence>
<dbReference type="RefSeq" id="WP_095523144.1">
    <property type="nucleotide sequence ID" value="NZ_MDUX01000003.1"/>
</dbReference>
<name>A0A272EYK2_9RHOO</name>
<dbReference type="GO" id="GO:0017004">
    <property type="term" value="P:cytochrome complex assembly"/>
    <property type="evidence" value="ECO:0007669"/>
    <property type="project" value="UniProtKB-UniRule"/>
</dbReference>
<gene>
    <name evidence="18" type="primary">dsbD</name>
    <name evidence="21" type="ORF">BGI27_01445</name>
    <name evidence="22" type="ORF">CGU29_01725</name>
</gene>
<keyword evidence="4 18" id="KW-1003">Cell membrane</keyword>
<dbReference type="PANTHER" id="PTHR32234:SF0">
    <property type="entry name" value="THIOL:DISULFIDE INTERCHANGE PROTEIN DSBD"/>
    <property type="match status" value="1"/>
</dbReference>
<keyword evidence="6 18" id="KW-0812">Transmembrane</keyword>
<dbReference type="InterPro" id="IPR013766">
    <property type="entry name" value="Thioredoxin_domain"/>
</dbReference>
<dbReference type="EMBL" id="NMRN01000002">
    <property type="protein sequence ID" value="PAS95189.1"/>
    <property type="molecule type" value="Genomic_DNA"/>
</dbReference>
<keyword evidence="5 18" id="KW-0997">Cell inner membrane</keyword>
<dbReference type="GO" id="GO:0005886">
    <property type="term" value="C:plasma membrane"/>
    <property type="evidence" value="ECO:0007669"/>
    <property type="project" value="UniProtKB-SubCell"/>
</dbReference>
<dbReference type="GO" id="GO:0045454">
    <property type="term" value="P:cell redox homeostasis"/>
    <property type="evidence" value="ECO:0007669"/>
    <property type="project" value="TreeGrafter"/>
</dbReference>
<keyword evidence="15 18" id="KW-0676">Redox-active center</keyword>
<dbReference type="EC" id="1.8.1.8" evidence="18"/>
<keyword evidence="10 18" id="KW-1133">Transmembrane helix</keyword>
<feature type="transmembrane region" description="Helical" evidence="18">
    <location>
        <begin position="414"/>
        <end position="432"/>
    </location>
</feature>
<keyword evidence="7 18" id="KW-0732">Signal</keyword>
<keyword evidence="12 18" id="KW-0520">NAD</keyword>
<evidence type="ECO:0000256" key="7">
    <source>
        <dbReference type="ARBA" id="ARBA00022729"/>
    </source>
</evidence>
<dbReference type="Proteomes" id="UP000216107">
    <property type="component" value="Unassembled WGS sequence"/>
</dbReference>
<feature type="transmembrane region" description="Helical" evidence="18">
    <location>
        <begin position="198"/>
        <end position="223"/>
    </location>
</feature>
<protein>
    <recommendedName>
        <fullName evidence="18">Thiol:disulfide interchange protein DsbD</fullName>
        <ecNumber evidence="18">1.8.1.8</ecNumber>
    </recommendedName>
    <alternativeName>
        <fullName evidence="18">Protein-disulfide reductase</fullName>
        <shortName evidence="18">Disulfide reductase</shortName>
    </alternativeName>
</protein>
<keyword evidence="13 18" id="KW-0472">Membrane</keyword>
<keyword evidence="3 18" id="KW-0813">Transport</keyword>
<feature type="domain" description="Thioredoxin" evidence="20">
    <location>
        <begin position="468"/>
        <end position="605"/>
    </location>
</feature>
<evidence type="ECO:0000256" key="5">
    <source>
        <dbReference type="ARBA" id="ARBA00022519"/>
    </source>
</evidence>
<dbReference type="Pfam" id="PF13899">
    <property type="entry name" value="Thioredoxin_7"/>
    <property type="match status" value="1"/>
</dbReference>
<accession>A0A272EYK2</accession>
<keyword evidence="8 18" id="KW-0201">Cytochrome c-type biogenesis</keyword>
<dbReference type="InterPro" id="IPR017937">
    <property type="entry name" value="Thioredoxin_CS"/>
</dbReference>
<evidence type="ECO:0000313" key="24">
    <source>
        <dbReference type="Proteomes" id="UP000623509"/>
    </source>
</evidence>
<evidence type="ECO:0000256" key="13">
    <source>
        <dbReference type="ARBA" id="ARBA00023136"/>
    </source>
</evidence>
<dbReference type="OrthoDB" id="9811036at2"/>
<comment type="function">
    <text evidence="18">Required to facilitate the formation of correct disulfide bonds in some periplasmic proteins and for the assembly of the periplasmic c-type cytochromes. Acts by transferring electrons from cytoplasmic thioredoxin to the periplasm. This transfer involves a cascade of disulfide bond formation and reduction steps.</text>
</comment>
<dbReference type="InterPro" id="IPR022910">
    <property type="entry name" value="Thiol_diS_interchange_DbsD"/>
</dbReference>
<feature type="transmembrane region" description="Helical" evidence="18">
    <location>
        <begin position="314"/>
        <end position="343"/>
    </location>
</feature>
<evidence type="ECO:0000256" key="9">
    <source>
        <dbReference type="ARBA" id="ARBA00022982"/>
    </source>
</evidence>
<feature type="signal peptide" evidence="18">
    <location>
        <begin position="1"/>
        <end position="18"/>
    </location>
</feature>
<dbReference type="GO" id="GO:0047134">
    <property type="term" value="F:protein-disulfide reductase [NAD(P)H] activity"/>
    <property type="evidence" value="ECO:0007669"/>
    <property type="project" value="UniProtKB-UniRule"/>
</dbReference>
<dbReference type="Pfam" id="PF11412">
    <property type="entry name" value="DsbD_N"/>
    <property type="match status" value="1"/>
</dbReference>
<evidence type="ECO:0000313" key="22">
    <source>
        <dbReference type="EMBL" id="PAS95189.1"/>
    </source>
</evidence>
<dbReference type="Proteomes" id="UP000623509">
    <property type="component" value="Unassembled WGS sequence"/>
</dbReference>
<evidence type="ECO:0000256" key="18">
    <source>
        <dbReference type="HAMAP-Rule" id="MF_00399"/>
    </source>
</evidence>
<evidence type="ECO:0000256" key="2">
    <source>
        <dbReference type="ARBA" id="ARBA00007241"/>
    </source>
</evidence>
<dbReference type="AlphaFoldDB" id="A0A272EYK2"/>
<feature type="chain" id="PRO_5013416280" description="Thiol:disulfide interchange protein DsbD" evidence="18">
    <location>
        <begin position="19"/>
        <end position="610"/>
    </location>
</feature>
<evidence type="ECO:0000256" key="3">
    <source>
        <dbReference type="ARBA" id="ARBA00022448"/>
    </source>
</evidence>
<keyword evidence="14 18" id="KW-1015">Disulfide bond</keyword>
<dbReference type="EMBL" id="MDUX01000003">
    <property type="protein sequence ID" value="KAF7600575.1"/>
    <property type="molecule type" value="Genomic_DNA"/>
</dbReference>
<proteinExistence type="inferred from homology"/>
<feature type="transmembrane region" description="Helical" evidence="18">
    <location>
        <begin position="391"/>
        <end position="408"/>
    </location>
</feature>
<dbReference type="NCBIfam" id="NF001419">
    <property type="entry name" value="PRK00293.1"/>
    <property type="match status" value="1"/>
</dbReference>
<sequence length="610" mass="64987" precursor="true">MSRLLALCLLCWSLIASANPEPLPPDQAFRASAVQPDTTSVELSFRIEPGYYLYREKFRFQLDGQPTTAELPEGLAHEDAFFGRQQIYRDSLRIRIPVDRQLPAEAALTVRFQGCADIGICYPPTDITLHPARPQPVADLGQRSTPGWLQGVGNAPAATPLPQSTPTSTANEAPSSDTEDGIAGLLAGGHLLLILPAFFGLGLLLSFTPCTLPMLPILSGIIVGHGHGISRGRAFALSTAYVLGMALTYAAAGVLAAYSGQLLSAWLQNVWVLGALALMFVALALAMFGIFDLQLPSRWQHRLSTSAHHHGDSVGQLAIMGAISALIVGPCITAPLAGALLYIARTGDALLGGLALFSLALGMGLPLVIVGVAARHWLPKPGRWMEGVKRFFGFLLLATALYLVSPVLPPLLPMLGWGALLLTGGVFLRAIDPLPPDAPPLLRLLKGIGLILLLAGAAMLAGALAGGRDPLQPLAAFGADETAAQHAKPRFERVRSNAELDARLAASPRPVMLDFYADWCVSCKEMEYRTFSDPRVAERMGGFTLLQADVTQNTPEDRALLKRFGLFGPPGILFFDAGGQEQPALRAIGFLPPERFLNLLSRAVPGGPTP</sequence>
<evidence type="ECO:0000313" key="23">
    <source>
        <dbReference type="Proteomes" id="UP000216107"/>
    </source>
</evidence>
<feature type="region of interest" description="Disordered" evidence="19">
    <location>
        <begin position="149"/>
        <end position="177"/>
    </location>
</feature>
<organism evidence="22 23">
    <name type="scientific">Candidatus Dactylopiibacterium carminicum</name>
    <dbReference type="NCBI Taxonomy" id="857335"/>
    <lineage>
        <taxon>Bacteria</taxon>
        <taxon>Pseudomonadati</taxon>
        <taxon>Pseudomonadota</taxon>
        <taxon>Betaproteobacteria</taxon>
        <taxon>Rhodocyclales</taxon>
        <taxon>Rhodocyclaceae</taxon>
        <taxon>Candidatus Dactylopiibacterium</taxon>
    </lineage>
</organism>
<feature type="transmembrane region" description="Helical" evidence="18">
    <location>
        <begin position="444"/>
        <end position="465"/>
    </location>
</feature>
<evidence type="ECO:0000256" key="8">
    <source>
        <dbReference type="ARBA" id="ARBA00022748"/>
    </source>
</evidence>
<dbReference type="InterPro" id="IPR035671">
    <property type="entry name" value="DsbD_gamma"/>
</dbReference>
<feature type="compositionally biased region" description="Polar residues" evidence="19">
    <location>
        <begin position="161"/>
        <end position="176"/>
    </location>
</feature>
<feature type="transmembrane region" description="Helical" evidence="18">
    <location>
        <begin position="349"/>
        <end position="370"/>
    </location>
</feature>
<dbReference type="Gene3D" id="3.40.30.10">
    <property type="entry name" value="Glutaredoxin"/>
    <property type="match status" value="1"/>
</dbReference>
<evidence type="ECO:0000256" key="11">
    <source>
        <dbReference type="ARBA" id="ARBA00023002"/>
    </source>
</evidence>
<keyword evidence="11 18" id="KW-0560">Oxidoreductase</keyword>
<reference evidence="22 23" key="2">
    <citation type="submission" date="2017-07" db="EMBL/GenBank/DDBJ databases">
        <title>Candidatus Dactylopiibacterium carminicum, a nitrogen-fixing symbiont of the cochineal insect Dactylopius coccus and Dactylopius opuntiae (Hemiptera: Coccoidea: Dactylopiidae).</title>
        <authorList>
            <person name="Vera A."/>
        </authorList>
    </citation>
    <scope>NUCLEOTIDE SEQUENCE [LARGE SCALE GENOMIC DNA]</scope>
    <source>
        <strain evidence="22 23">NFDCM</strain>
    </source>
</reference>
<keyword evidence="24" id="KW-1185">Reference proteome</keyword>
<dbReference type="InterPro" id="IPR036929">
    <property type="entry name" value="DsbDN_sf"/>
</dbReference>
<evidence type="ECO:0000256" key="14">
    <source>
        <dbReference type="ARBA" id="ARBA00023157"/>
    </source>
</evidence>
<evidence type="ECO:0000256" key="15">
    <source>
        <dbReference type="ARBA" id="ARBA00023284"/>
    </source>
</evidence>
<comment type="caution">
    <text evidence="18">Lacks conserved residue(s) required for the propagation of feature annotation.</text>
</comment>
<evidence type="ECO:0000259" key="20">
    <source>
        <dbReference type="PROSITE" id="PS51352"/>
    </source>
</evidence>